<feature type="domain" description="C2H2-type" evidence="10">
    <location>
        <begin position="75"/>
        <end position="102"/>
    </location>
</feature>
<dbReference type="GO" id="GO:0005634">
    <property type="term" value="C:nucleus"/>
    <property type="evidence" value="ECO:0007669"/>
    <property type="project" value="UniProtKB-SubCell"/>
</dbReference>
<evidence type="ECO:0000256" key="7">
    <source>
        <dbReference type="ARBA" id="ARBA00023242"/>
    </source>
</evidence>
<accession>A0A2G8JCV0</accession>
<feature type="domain" description="C2H2-type" evidence="10">
    <location>
        <begin position="47"/>
        <end position="74"/>
    </location>
</feature>
<keyword evidence="2" id="KW-0479">Metal-binding</keyword>
<evidence type="ECO:0000259" key="10">
    <source>
        <dbReference type="PROSITE" id="PS50157"/>
    </source>
</evidence>
<dbReference type="SMART" id="SM00355">
    <property type="entry name" value="ZnF_C2H2"/>
    <property type="match status" value="4"/>
</dbReference>
<keyword evidence="4 8" id="KW-0863">Zinc-finger</keyword>
<feature type="domain" description="C2H2-type" evidence="10">
    <location>
        <begin position="103"/>
        <end position="130"/>
    </location>
</feature>
<dbReference type="FunFam" id="3.30.160.60:FF:000100">
    <property type="entry name" value="Zinc finger 45-like"/>
    <property type="match status" value="1"/>
</dbReference>
<keyword evidence="3" id="KW-0677">Repeat</keyword>
<dbReference type="EMBL" id="MRZV01002496">
    <property type="protein sequence ID" value="PIK33563.1"/>
    <property type="molecule type" value="Genomic_DNA"/>
</dbReference>
<dbReference type="InterPro" id="IPR013087">
    <property type="entry name" value="Znf_C2H2_type"/>
</dbReference>
<keyword evidence="6" id="KW-0238">DNA-binding</keyword>
<feature type="compositionally biased region" description="Polar residues" evidence="9">
    <location>
        <begin position="144"/>
        <end position="154"/>
    </location>
</feature>
<evidence type="ECO:0000313" key="11">
    <source>
        <dbReference type="EMBL" id="PIK33563.1"/>
    </source>
</evidence>
<dbReference type="GO" id="GO:0000981">
    <property type="term" value="F:DNA-binding transcription factor activity, RNA polymerase II-specific"/>
    <property type="evidence" value="ECO:0007669"/>
    <property type="project" value="TreeGrafter"/>
</dbReference>
<dbReference type="FunFam" id="3.30.160.60:FF:000264">
    <property type="entry name" value="Zinc finger protein 236"/>
    <property type="match status" value="1"/>
</dbReference>
<dbReference type="STRING" id="307972.A0A2G8JCV0"/>
<evidence type="ECO:0000313" key="12">
    <source>
        <dbReference type="Proteomes" id="UP000230750"/>
    </source>
</evidence>
<evidence type="ECO:0000256" key="2">
    <source>
        <dbReference type="ARBA" id="ARBA00022723"/>
    </source>
</evidence>
<dbReference type="Gene3D" id="3.30.160.60">
    <property type="entry name" value="Classic Zinc Finger"/>
    <property type="match status" value="4"/>
</dbReference>
<keyword evidence="12" id="KW-1185">Reference proteome</keyword>
<evidence type="ECO:0000256" key="8">
    <source>
        <dbReference type="PROSITE-ProRule" id="PRU00042"/>
    </source>
</evidence>
<dbReference type="GO" id="GO:0008270">
    <property type="term" value="F:zinc ion binding"/>
    <property type="evidence" value="ECO:0007669"/>
    <property type="project" value="UniProtKB-KW"/>
</dbReference>
<feature type="domain" description="C2H2-type" evidence="10">
    <location>
        <begin position="131"/>
        <end position="158"/>
    </location>
</feature>
<comment type="subcellular location">
    <subcellularLocation>
        <location evidence="1">Nucleus</location>
    </subcellularLocation>
</comment>
<keyword evidence="7" id="KW-0539">Nucleus</keyword>
<dbReference type="InterPro" id="IPR036236">
    <property type="entry name" value="Znf_C2H2_sf"/>
</dbReference>
<sequence length="233" mass="26659">MVFHVILNRYAISLDYSAVKTAEDVVKVFTEILQRRRAMRSNASRIHTCKFCQKDFKKPSDLVRHIRTHTQEKPFKCELCNKSFTVKSTLTTHLKTHTGVKEYKCNVCQKLFSTHSSLKIHLRLHTGAKPFECSQCAKRFRTSGQRNVHLQSHNRSQDPNRSKAPAKRGPPDIELQTISLPEPILITDTGLVQQPSRSHAAFNQLEQLQQNGSVFDRPYKCGYCARPSRSPAI</sequence>
<protein>
    <submittedName>
        <fullName evidence="11">Putative zinc finger protein</fullName>
    </submittedName>
</protein>
<dbReference type="PROSITE" id="PS50157">
    <property type="entry name" value="ZINC_FINGER_C2H2_2"/>
    <property type="match status" value="4"/>
</dbReference>
<dbReference type="SUPFAM" id="SSF57667">
    <property type="entry name" value="beta-beta-alpha zinc fingers"/>
    <property type="match status" value="2"/>
</dbReference>
<feature type="region of interest" description="Disordered" evidence="9">
    <location>
        <begin position="144"/>
        <end position="173"/>
    </location>
</feature>
<organism evidence="11 12">
    <name type="scientific">Stichopus japonicus</name>
    <name type="common">Sea cucumber</name>
    <dbReference type="NCBI Taxonomy" id="307972"/>
    <lineage>
        <taxon>Eukaryota</taxon>
        <taxon>Metazoa</taxon>
        <taxon>Echinodermata</taxon>
        <taxon>Eleutherozoa</taxon>
        <taxon>Echinozoa</taxon>
        <taxon>Holothuroidea</taxon>
        <taxon>Aspidochirotacea</taxon>
        <taxon>Aspidochirotida</taxon>
        <taxon>Stichopodidae</taxon>
        <taxon>Apostichopus</taxon>
    </lineage>
</organism>
<evidence type="ECO:0000256" key="6">
    <source>
        <dbReference type="ARBA" id="ARBA00023125"/>
    </source>
</evidence>
<reference evidence="11 12" key="1">
    <citation type="journal article" date="2017" name="PLoS Biol.">
        <title>The sea cucumber genome provides insights into morphological evolution and visceral regeneration.</title>
        <authorList>
            <person name="Zhang X."/>
            <person name="Sun L."/>
            <person name="Yuan J."/>
            <person name="Sun Y."/>
            <person name="Gao Y."/>
            <person name="Zhang L."/>
            <person name="Li S."/>
            <person name="Dai H."/>
            <person name="Hamel J.F."/>
            <person name="Liu C."/>
            <person name="Yu Y."/>
            <person name="Liu S."/>
            <person name="Lin W."/>
            <person name="Guo K."/>
            <person name="Jin S."/>
            <person name="Xu P."/>
            <person name="Storey K.B."/>
            <person name="Huan P."/>
            <person name="Zhang T."/>
            <person name="Zhou Y."/>
            <person name="Zhang J."/>
            <person name="Lin C."/>
            <person name="Li X."/>
            <person name="Xing L."/>
            <person name="Huo D."/>
            <person name="Sun M."/>
            <person name="Wang L."/>
            <person name="Mercier A."/>
            <person name="Li F."/>
            <person name="Yang H."/>
            <person name="Xiang J."/>
        </authorList>
    </citation>
    <scope>NUCLEOTIDE SEQUENCE [LARGE SCALE GENOMIC DNA]</scope>
    <source>
        <strain evidence="11">Shaxun</strain>
        <tissue evidence="11">Muscle</tissue>
    </source>
</reference>
<dbReference type="GO" id="GO:0000978">
    <property type="term" value="F:RNA polymerase II cis-regulatory region sequence-specific DNA binding"/>
    <property type="evidence" value="ECO:0007669"/>
    <property type="project" value="TreeGrafter"/>
</dbReference>
<dbReference type="OrthoDB" id="6077919at2759"/>
<evidence type="ECO:0000256" key="9">
    <source>
        <dbReference type="SAM" id="MobiDB-lite"/>
    </source>
</evidence>
<comment type="caution">
    <text evidence="11">The sequence shown here is derived from an EMBL/GenBank/DDBJ whole genome shotgun (WGS) entry which is preliminary data.</text>
</comment>
<dbReference type="Proteomes" id="UP000230750">
    <property type="component" value="Unassembled WGS sequence"/>
</dbReference>
<dbReference type="Pfam" id="PF00096">
    <property type="entry name" value="zf-C2H2"/>
    <property type="match status" value="4"/>
</dbReference>
<evidence type="ECO:0000256" key="5">
    <source>
        <dbReference type="ARBA" id="ARBA00022833"/>
    </source>
</evidence>
<evidence type="ECO:0000256" key="4">
    <source>
        <dbReference type="ARBA" id="ARBA00022771"/>
    </source>
</evidence>
<dbReference type="PROSITE" id="PS00028">
    <property type="entry name" value="ZINC_FINGER_C2H2_1"/>
    <property type="match status" value="4"/>
</dbReference>
<evidence type="ECO:0000256" key="1">
    <source>
        <dbReference type="ARBA" id="ARBA00004123"/>
    </source>
</evidence>
<evidence type="ECO:0000256" key="3">
    <source>
        <dbReference type="ARBA" id="ARBA00022737"/>
    </source>
</evidence>
<dbReference type="AlphaFoldDB" id="A0A2G8JCV0"/>
<dbReference type="PANTHER" id="PTHR23235">
    <property type="entry name" value="KRUEPPEL-LIKE TRANSCRIPTION FACTOR"/>
    <property type="match status" value="1"/>
</dbReference>
<gene>
    <name evidence="11" type="ORF">BSL78_29622</name>
</gene>
<keyword evidence="5" id="KW-0862">Zinc</keyword>
<proteinExistence type="predicted"/>
<name>A0A2G8JCV0_STIJA</name>
<dbReference type="PANTHER" id="PTHR23235:SF120">
    <property type="entry name" value="KRUPPEL-LIKE FACTOR 15"/>
    <property type="match status" value="1"/>
</dbReference>
<dbReference type="FunFam" id="3.30.160.60:FF:000045">
    <property type="entry name" value="ZFP69 zinc finger protein B"/>
    <property type="match status" value="1"/>
</dbReference>
<dbReference type="FunFam" id="3.30.160.60:FF:002343">
    <property type="entry name" value="Zinc finger protein 33A"/>
    <property type="match status" value="1"/>
</dbReference>